<dbReference type="InterPro" id="IPR035965">
    <property type="entry name" value="PAS-like_dom_sf"/>
</dbReference>
<keyword evidence="15" id="KW-1185">Reference proteome</keyword>
<comment type="caution">
    <text evidence="14">The sequence shown here is derived from an EMBL/GenBank/DDBJ whole genome shotgun (WGS) entry which is preliminary data.</text>
</comment>
<evidence type="ECO:0000256" key="10">
    <source>
        <dbReference type="SAM" id="Phobius"/>
    </source>
</evidence>
<reference evidence="14" key="1">
    <citation type="submission" date="2022-12" db="EMBL/GenBank/DDBJ databases">
        <title>Reference genome sequencing for broad-spectrum identification of bacterial and archaeal isolates by mass spectrometry.</title>
        <authorList>
            <person name="Sekiguchi Y."/>
            <person name="Tourlousse D.M."/>
        </authorList>
    </citation>
    <scope>NUCLEOTIDE SEQUENCE</scope>
    <source>
        <strain evidence="14">ASRB1</strain>
    </source>
</reference>
<dbReference type="NCBIfam" id="TIGR00229">
    <property type="entry name" value="sensory_box"/>
    <property type="match status" value="1"/>
</dbReference>
<dbReference type="RefSeq" id="WP_281795177.1">
    <property type="nucleotide sequence ID" value="NZ_BSDR01000001.1"/>
</dbReference>
<dbReference type="PRINTS" id="PR00344">
    <property type="entry name" value="BCTRLSENSOR"/>
</dbReference>
<dbReference type="InterPro" id="IPR036097">
    <property type="entry name" value="HisK_dim/P_sf"/>
</dbReference>
<comment type="catalytic activity">
    <reaction evidence="1">
        <text>ATP + protein L-histidine = ADP + protein N-phospho-L-histidine.</text>
        <dbReference type="EC" id="2.7.13.3"/>
    </reaction>
</comment>
<feature type="domain" description="PAS" evidence="12">
    <location>
        <begin position="149"/>
        <end position="204"/>
    </location>
</feature>
<dbReference type="PROSITE" id="PS50113">
    <property type="entry name" value="PAC"/>
    <property type="match status" value="1"/>
</dbReference>
<keyword evidence="5" id="KW-0547">Nucleotide-binding</keyword>
<evidence type="ECO:0000256" key="5">
    <source>
        <dbReference type="ARBA" id="ARBA00022741"/>
    </source>
</evidence>
<dbReference type="GO" id="GO:0006355">
    <property type="term" value="P:regulation of DNA-templated transcription"/>
    <property type="evidence" value="ECO:0007669"/>
    <property type="project" value="InterPro"/>
</dbReference>
<keyword evidence="6" id="KW-0418">Kinase</keyword>
<evidence type="ECO:0000259" key="11">
    <source>
        <dbReference type="PROSITE" id="PS50109"/>
    </source>
</evidence>
<dbReference type="PANTHER" id="PTHR43065">
    <property type="entry name" value="SENSOR HISTIDINE KINASE"/>
    <property type="match status" value="1"/>
</dbReference>
<keyword evidence="10" id="KW-1133">Transmembrane helix</keyword>
<evidence type="ECO:0000256" key="8">
    <source>
        <dbReference type="ARBA" id="ARBA00023012"/>
    </source>
</evidence>
<protein>
    <recommendedName>
        <fullName evidence="2">histidine kinase</fullName>
        <ecNumber evidence="2">2.7.13.3</ecNumber>
    </recommendedName>
</protein>
<keyword evidence="9" id="KW-0175">Coiled coil</keyword>
<accession>A0A9W6FV43</accession>
<dbReference type="Proteomes" id="UP001144372">
    <property type="component" value="Unassembled WGS sequence"/>
</dbReference>
<evidence type="ECO:0000259" key="13">
    <source>
        <dbReference type="PROSITE" id="PS50113"/>
    </source>
</evidence>
<dbReference type="CDD" id="cd00130">
    <property type="entry name" value="PAS"/>
    <property type="match status" value="1"/>
</dbReference>
<evidence type="ECO:0000256" key="6">
    <source>
        <dbReference type="ARBA" id="ARBA00022777"/>
    </source>
</evidence>
<dbReference type="Gene3D" id="1.10.287.130">
    <property type="match status" value="1"/>
</dbReference>
<dbReference type="InterPro" id="IPR000700">
    <property type="entry name" value="PAS-assoc_C"/>
</dbReference>
<dbReference type="InterPro" id="IPR003594">
    <property type="entry name" value="HATPase_dom"/>
</dbReference>
<keyword evidence="10" id="KW-0472">Membrane</keyword>
<evidence type="ECO:0000313" key="15">
    <source>
        <dbReference type="Proteomes" id="UP001144372"/>
    </source>
</evidence>
<evidence type="ECO:0000256" key="1">
    <source>
        <dbReference type="ARBA" id="ARBA00000085"/>
    </source>
</evidence>
<keyword evidence="10" id="KW-0812">Transmembrane</keyword>
<dbReference type="Pfam" id="PF00512">
    <property type="entry name" value="HisKA"/>
    <property type="match status" value="1"/>
</dbReference>
<dbReference type="SMART" id="SM00091">
    <property type="entry name" value="PAS"/>
    <property type="match status" value="1"/>
</dbReference>
<feature type="transmembrane region" description="Helical" evidence="10">
    <location>
        <begin position="82"/>
        <end position="104"/>
    </location>
</feature>
<dbReference type="SUPFAM" id="SSF55874">
    <property type="entry name" value="ATPase domain of HSP90 chaperone/DNA topoisomerase II/histidine kinase"/>
    <property type="match status" value="1"/>
</dbReference>
<dbReference type="SMART" id="SM00387">
    <property type="entry name" value="HATPase_c"/>
    <property type="match status" value="1"/>
</dbReference>
<dbReference type="Gene3D" id="3.30.450.20">
    <property type="entry name" value="PAS domain"/>
    <property type="match status" value="1"/>
</dbReference>
<dbReference type="SMART" id="SM00388">
    <property type="entry name" value="HisKA"/>
    <property type="match status" value="1"/>
</dbReference>
<dbReference type="AlphaFoldDB" id="A0A9W6FV43"/>
<dbReference type="PROSITE" id="PS50112">
    <property type="entry name" value="PAS"/>
    <property type="match status" value="1"/>
</dbReference>
<dbReference type="PROSITE" id="PS50109">
    <property type="entry name" value="HIS_KIN"/>
    <property type="match status" value="1"/>
</dbReference>
<feature type="domain" description="Histidine kinase" evidence="11">
    <location>
        <begin position="287"/>
        <end position="498"/>
    </location>
</feature>
<dbReference type="EMBL" id="BSDR01000001">
    <property type="protein sequence ID" value="GLI35408.1"/>
    <property type="molecule type" value="Genomic_DNA"/>
</dbReference>
<dbReference type="InterPro" id="IPR003661">
    <property type="entry name" value="HisK_dim/P_dom"/>
</dbReference>
<dbReference type="Pfam" id="PF00989">
    <property type="entry name" value="PAS"/>
    <property type="match status" value="1"/>
</dbReference>
<dbReference type="GO" id="GO:0005524">
    <property type="term" value="F:ATP binding"/>
    <property type="evidence" value="ECO:0007669"/>
    <property type="project" value="UniProtKB-KW"/>
</dbReference>
<dbReference type="EC" id="2.7.13.3" evidence="2"/>
<evidence type="ECO:0000256" key="7">
    <source>
        <dbReference type="ARBA" id="ARBA00022840"/>
    </source>
</evidence>
<feature type="coiled-coil region" evidence="9">
    <location>
        <begin position="121"/>
        <end position="152"/>
    </location>
</feature>
<dbReference type="PANTHER" id="PTHR43065:SF46">
    <property type="entry name" value="C4-DICARBOXYLATE TRANSPORT SENSOR PROTEIN DCTB"/>
    <property type="match status" value="1"/>
</dbReference>
<dbReference type="InterPro" id="IPR000014">
    <property type="entry name" value="PAS"/>
</dbReference>
<gene>
    <name evidence="14" type="ORF">DAMNIGENAA_28410</name>
</gene>
<dbReference type="Gene3D" id="3.30.565.10">
    <property type="entry name" value="Histidine kinase-like ATPase, C-terminal domain"/>
    <property type="match status" value="1"/>
</dbReference>
<dbReference type="SUPFAM" id="SSF55785">
    <property type="entry name" value="PYP-like sensor domain (PAS domain)"/>
    <property type="match status" value="1"/>
</dbReference>
<feature type="domain" description="PAC" evidence="13">
    <location>
        <begin position="222"/>
        <end position="274"/>
    </location>
</feature>
<dbReference type="InterPro" id="IPR036890">
    <property type="entry name" value="HATPase_C_sf"/>
</dbReference>
<organism evidence="14 15">
    <name type="scientific">Desulforhabdus amnigena</name>
    <dbReference type="NCBI Taxonomy" id="40218"/>
    <lineage>
        <taxon>Bacteria</taxon>
        <taxon>Pseudomonadati</taxon>
        <taxon>Thermodesulfobacteriota</taxon>
        <taxon>Syntrophobacteria</taxon>
        <taxon>Syntrophobacterales</taxon>
        <taxon>Syntrophobacteraceae</taxon>
        <taxon>Desulforhabdus</taxon>
    </lineage>
</organism>
<dbReference type="InterPro" id="IPR004358">
    <property type="entry name" value="Sig_transdc_His_kin-like_C"/>
</dbReference>
<feature type="transmembrane region" description="Helical" evidence="10">
    <location>
        <begin position="42"/>
        <end position="62"/>
    </location>
</feature>
<keyword evidence="7" id="KW-0067">ATP-binding</keyword>
<keyword evidence="3" id="KW-0597">Phosphoprotein</keyword>
<keyword evidence="8" id="KW-0902">Two-component regulatory system</keyword>
<sequence>MSLPLYPIWVVDLAGSSLMIFFSFLCVRLARRLRAQDTNNVIWIYLLWFCYSLAAFAISRSVGHIVKRVLITAGYENVWELLQPYSGSINSITFIIVASITLFFERTWKVYQQILGDKQILQEAHAKILFMNRNLENLVEERTRELAFSERKYRRIFEVSKDMILVAGGDGAVLSLNPAGAEMLNLPPEKIENEKVFFQDFFHEPEDWDALQNTLHSQGYTMSMEVELKRRDGTRFSALLSASLEMHPDEKGETLHFLVKDISQRKAMQKQLLQADKLASVGQLAAGIAHEINNPLSLILGYTQLLLRNEESDTERFEDLKIIEKHARTCKNIVGDLLSFSRSARTNKDVSHVNQVVEEVLSVVRHHFEVDGVTIQAELDPLVPPMILDAEKIKQVFMNLVMNAKQSMGKNGSLRVATHFDEAHHMVFVNFTDTGTGIEPQYLSRIFDPFFTTKGTGEGTGLGLSVSYGIVKDHGGEILVESEVGKGSTFTVVLPVILESTNSK</sequence>
<name>A0A9W6FV43_9BACT</name>
<keyword evidence="4" id="KW-0808">Transferase</keyword>
<dbReference type="InterPro" id="IPR013767">
    <property type="entry name" value="PAS_fold"/>
</dbReference>
<dbReference type="GO" id="GO:0000155">
    <property type="term" value="F:phosphorelay sensor kinase activity"/>
    <property type="evidence" value="ECO:0007669"/>
    <property type="project" value="InterPro"/>
</dbReference>
<dbReference type="CDD" id="cd00082">
    <property type="entry name" value="HisKA"/>
    <property type="match status" value="1"/>
</dbReference>
<evidence type="ECO:0000256" key="9">
    <source>
        <dbReference type="SAM" id="Coils"/>
    </source>
</evidence>
<evidence type="ECO:0000256" key="4">
    <source>
        <dbReference type="ARBA" id="ARBA00022679"/>
    </source>
</evidence>
<feature type="transmembrane region" description="Helical" evidence="10">
    <location>
        <begin position="6"/>
        <end position="30"/>
    </location>
</feature>
<proteinExistence type="predicted"/>
<evidence type="ECO:0000256" key="2">
    <source>
        <dbReference type="ARBA" id="ARBA00012438"/>
    </source>
</evidence>
<evidence type="ECO:0000259" key="12">
    <source>
        <dbReference type="PROSITE" id="PS50112"/>
    </source>
</evidence>
<evidence type="ECO:0000313" key="14">
    <source>
        <dbReference type="EMBL" id="GLI35408.1"/>
    </source>
</evidence>
<dbReference type="Pfam" id="PF02518">
    <property type="entry name" value="HATPase_c"/>
    <property type="match status" value="1"/>
</dbReference>
<dbReference type="InterPro" id="IPR005467">
    <property type="entry name" value="His_kinase_dom"/>
</dbReference>
<dbReference type="SUPFAM" id="SSF47384">
    <property type="entry name" value="Homodimeric domain of signal transducing histidine kinase"/>
    <property type="match status" value="1"/>
</dbReference>
<evidence type="ECO:0000256" key="3">
    <source>
        <dbReference type="ARBA" id="ARBA00022553"/>
    </source>
</evidence>